<sequence length="60" mass="6301">MFKRGISWLNAVNDQVAGIGQMVVPGTPRDFLHILDALLNLAGGANPVSQSDPSGIADRV</sequence>
<protein>
    <submittedName>
        <fullName evidence="2">Tn3 family transposase</fullName>
    </submittedName>
</protein>
<evidence type="ECO:0000259" key="1">
    <source>
        <dbReference type="Pfam" id="PF01526"/>
    </source>
</evidence>
<comment type="caution">
    <text evidence="2">The sequence shown here is derived from an EMBL/GenBank/DDBJ whole genome shotgun (WGS) entry which is preliminary data.</text>
</comment>
<proteinExistence type="predicted"/>
<name>A0ABW3YJ73_9ACTN</name>
<dbReference type="Pfam" id="PF01526">
    <property type="entry name" value="DDE_Tnp_Tn3"/>
    <property type="match status" value="1"/>
</dbReference>
<gene>
    <name evidence="2" type="ORF">ACFQ4H_20750</name>
</gene>
<feature type="domain" description="Tn3 transposase DDE" evidence="1">
    <location>
        <begin position="3"/>
        <end position="49"/>
    </location>
</feature>
<accession>A0ABW3YJ73</accession>
<organism evidence="2 3">
    <name type="scientific">Micromonospora sonneratiae</name>
    <dbReference type="NCBI Taxonomy" id="1184706"/>
    <lineage>
        <taxon>Bacteria</taxon>
        <taxon>Bacillati</taxon>
        <taxon>Actinomycetota</taxon>
        <taxon>Actinomycetes</taxon>
        <taxon>Micromonosporales</taxon>
        <taxon>Micromonosporaceae</taxon>
        <taxon>Micromonospora</taxon>
    </lineage>
</organism>
<evidence type="ECO:0000313" key="3">
    <source>
        <dbReference type="Proteomes" id="UP001597260"/>
    </source>
</evidence>
<dbReference type="EMBL" id="JBHTMP010000033">
    <property type="protein sequence ID" value="MFD1323522.1"/>
    <property type="molecule type" value="Genomic_DNA"/>
</dbReference>
<dbReference type="InterPro" id="IPR002513">
    <property type="entry name" value="Tn3_Tnp_DDE_dom"/>
</dbReference>
<evidence type="ECO:0000313" key="2">
    <source>
        <dbReference type="EMBL" id="MFD1323522.1"/>
    </source>
</evidence>
<reference evidence="3" key="1">
    <citation type="journal article" date="2019" name="Int. J. Syst. Evol. Microbiol.">
        <title>The Global Catalogue of Microorganisms (GCM) 10K type strain sequencing project: providing services to taxonomists for standard genome sequencing and annotation.</title>
        <authorList>
            <consortium name="The Broad Institute Genomics Platform"/>
            <consortium name="The Broad Institute Genome Sequencing Center for Infectious Disease"/>
            <person name="Wu L."/>
            <person name="Ma J."/>
        </authorList>
    </citation>
    <scope>NUCLEOTIDE SEQUENCE [LARGE SCALE GENOMIC DNA]</scope>
    <source>
        <strain evidence="3">JCM 31037</strain>
    </source>
</reference>
<dbReference type="Proteomes" id="UP001597260">
    <property type="component" value="Unassembled WGS sequence"/>
</dbReference>
<keyword evidence="3" id="KW-1185">Reference proteome</keyword>
<dbReference type="RefSeq" id="WP_377572843.1">
    <property type="nucleotide sequence ID" value="NZ_JBHTMP010000033.1"/>
</dbReference>